<dbReference type="OrthoDB" id="50338at2157"/>
<proteinExistence type="predicted"/>
<reference evidence="1 4" key="2">
    <citation type="submission" date="2020-08" db="EMBL/GenBank/DDBJ databases">
        <title>Genomic Encyclopedia of Type Strains, Phase IV (KMG-IV): sequencing the most valuable type-strain genomes for metagenomic binning, comparative biology and taxonomic classification.</title>
        <authorList>
            <person name="Goeker M."/>
        </authorList>
    </citation>
    <scope>NUCLEOTIDE SEQUENCE [LARGE SCALE GENOMIC DNA]</scope>
    <source>
        <strain evidence="1 4">DSM 12421</strain>
    </source>
</reference>
<evidence type="ECO:0000313" key="2">
    <source>
        <dbReference type="EMBL" id="QGR17667.1"/>
    </source>
</evidence>
<dbReference type="Proteomes" id="UP000582213">
    <property type="component" value="Unassembled WGS sequence"/>
</dbReference>
<dbReference type="KEGG" id="soh:D1869_11140"/>
<keyword evidence="3" id="KW-1185">Reference proteome</keyword>
<evidence type="ECO:0000313" key="4">
    <source>
        <dbReference type="Proteomes" id="UP000582213"/>
    </source>
</evidence>
<dbReference type="PIRSF" id="PIRSF024051">
    <property type="entry name" value="DUF429"/>
    <property type="match status" value="1"/>
</dbReference>
<dbReference type="InterPro" id="IPR018036">
    <property type="entry name" value="DUF429_subgr"/>
</dbReference>
<protein>
    <recommendedName>
        <fullName evidence="5">DUF429 domain-containing protein</fullName>
    </recommendedName>
</protein>
<reference evidence="2 3" key="1">
    <citation type="submission" date="2019-10" db="EMBL/GenBank/DDBJ databases">
        <title>Genome Sequences from Six Type Strain Members of the Archaeal Family Sulfolobaceae: Acidianus ambivalens, Acidianus infernus, Metallosphaera prunae, Stygiolobus azoricus, Sulfolobus metallicus, and Sulfurisphaera ohwakuensis.</title>
        <authorList>
            <person name="Counts J.A."/>
            <person name="Kelly R.M."/>
        </authorList>
    </citation>
    <scope>NUCLEOTIDE SEQUENCE [LARGE SCALE GENOMIC DNA]</scope>
    <source>
        <strain evidence="2 3">TA-1</strain>
    </source>
</reference>
<name>A0A650CJG3_SULOH</name>
<dbReference type="GeneID" id="42801805"/>
<sequence>MKFCGIDLAVKRPSAVGILENNIVCVKELMDNIEIYEECKDALVISIDAPLSTSNGFREVDKEMLRKGYKVLPPSWMRELVNKAIALKEMFVNKIVIETHPTSSIKNLNLNWREFSSKKDIIDAVICALTSYYYFIRKTMEISSVDGIIYILPQEKIEINKISDKCFRIISQYLQGVS</sequence>
<dbReference type="EMBL" id="JACHFY010000004">
    <property type="protein sequence ID" value="MBB5253344.1"/>
    <property type="molecule type" value="Genomic_DNA"/>
</dbReference>
<evidence type="ECO:0008006" key="5">
    <source>
        <dbReference type="Google" id="ProtNLM"/>
    </source>
</evidence>
<evidence type="ECO:0000313" key="3">
    <source>
        <dbReference type="Proteomes" id="UP000427373"/>
    </source>
</evidence>
<evidence type="ECO:0000313" key="1">
    <source>
        <dbReference type="EMBL" id="MBB5253344.1"/>
    </source>
</evidence>
<dbReference type="RefSeq" id="WP_156015147.1">
    <property type="nucleotide sequence ID" value="NZ_CP045484.1"/>
</dbReference>
<dbReference type="EMBL" id="CP045484">
    <property type="protein sequence ID" value="QGR17667.1"/>
    <property type="molecule type" value="Genomic_DNA"/>
</dbReference>
<organism evidence="2 3">
    <name type="scientific">Sulfurisphaera ohwakuensis</name>
    <dbReference type="NCBI Taxonomy" id="69656"/>
    <lineage>
        <taxon>Archaea</taxon>
        <taxon>Thermoproteota</taxon>
        <taxon>Thermoprotei</taxon>
        <taxon>Sulfolobales</taxon>
        <taxon>Sulfolobaceae</taxon>
        <taxon>Sulfurisphaera</taxon>
    </lineage>
</organism>
<accession>A0A650CJG3</accession>
<gene>
    <name evidence="2" type="ORF">D1869_11140</name>
    <name evidence="1" type="ORF">HNQ62_001105</name>
</gene>
<dbReference type="AlphaFoldDB" id="A0A650CJG3"/>
<dbReference type="Proteomes" id="UP000427373">
    <property type="component" value="Chromosome"/>
</dbReference>